<protein>
    <submittedName>
        <fullName evidence="2">Uncharacterized protein</fullName>
    </submittedName>
</protein>
<evidence type="ECO:0000313" key="2">
    <source>
        <dbReference type="EMBL" id="TQD81961.1"/>
    </source>
</evidence>
<feature type="compositionally biased region" description="Acidic residues" evidence="1">
    <location>
        <begin position="249"/>
        <end position="265"/>
    </location>
</feature>
<organism evidence="2 3">
    <name type="scientific">Malus baccata</name>
    <name type="common">Siberian crab apple</name>
    <name type="synonym">Pyrus baccata</name>
    <dbReference type="NCBI Taxonomy" id="106549"/>
    <lineage>
        <taxon>Eukaryota</taxon>
        <taxon>Viridiplantae</taxon>
        <taxon>Streptophyta</taxon>
        <taxon>Embryophyta</taxon>
        <taxon>Tracheophyta</taxon>
        <taxon>Spermatophyta</taxon>
        <taxon>Magnoliopsida</taxon>
        <taxon>eudicotyledons</taxon>
        <taxon>Gunneridae</taxon>
        <taxon>Pentapetalae</taxon>
        <taxon>rosids</taxon>
        <taxon>fabids</taxon>
        <taxon>Rosales</taxon>
        <taxon>Rosaceae</taxon>
        <taxon>Amygdaloideae</taxon>
        <taxon>Maleae</taxon>
        <taxon>Malus</taxon>
    </lineage>
</organism>
<comment type="caution">
    <text evidence="2">The sequence shown here is derived from an EMBL/GenBank/DDBJ whole genome shotgun (WGS) entry which is preliminary data.</text>
</comment>
<evidence type="ECO:0000313" key="3">
    <source>
        <dbReference type="Proteomes" id="UP000315295"/>
    </source>
</evidence>
<feature type="region of interest" description="Disordered" evidence="1">
    <location>
        <begin position="1"/>
        <end position="184"/>
    </location>
</feature>
<feature type="compositionally biased region" description="Polar residues" evidence="1">
    <location>
        <begin position="168"/>
        <end position="180"/>
    </location>
</feature>
<dbReference type="Proteomes" id="UP000315295">
    <property type="component" value="Unassembled WGS sequence"/>
</dbReference>
<dbReference type="AlphaFoldDB" id="A0A540L663"/>
<accession>A0A540L663</accession>
<name>A0A540L663_MALBA</name>
<feature type="region of interest" description="Disordered" evidence="1">
    <location>
        <begin position="215"/>
        <end position="273"/>
    </location>
</feature>
<dbReference type="PANTHER" id="PTHR33472:SF24">
    <property type="entry name" value="VEGETATIVE CELL WALL PROTEIN GP1-LIKE"/>
    <property type="match status" value="1"/>
</dbReference>
<sequence>MANKKQSKSHRFRFPWRSRSSQVEPDPSPVAKTKNPAQTSTSAPVERPPFRPAGKAPVKASPAQAQPPLKIEPPPPSQPHTQENSQLPSFSAESPSPATQSEPREPYAEISTSETIPKAQNNTPTAEQTHAASTEAVETVASPEKADPDTVGGDQKHHAKTPKDRSTSRVSNQKMVSLTAEQAPLHKEIKEDALEMNKLATEDQMLEKPVSVVTLSGENRGATMHNSSEPENGEEFMPIHRSYKTNPDDSLEATTDGEESSEGENFDQTSKDHQRIAYVNSNVQSINNSVVFYTSVAERNPGVQSVFSQKPAESIKPNGKSEPLETHKAEITKTPEKLSPLRRRCL</sequence>
<gene>
    <name evidence="2" type="ORF">C1H46_032508</name>
</gene>
<keyword evidence="3" id="KW-1185">Reference proteome</keyword>
<dbReference type="EMBL" id="VIEB01000744">
    <property type="protein sequence ID" value="TQD81961.1"/>
    <property type="molecule type" value="Genomic_DNA"/>
</dbReference>
<feature type="compositionally biased region" description="Polar residues" evidence="1">
    <location>
        <begin position="110"/>
        <end position="132"/>
    </location>
</feature>
<reference evidence="2 3" key="1">
    <citation type="journal article" date="2019" name="G3 (Bethesda)">
        <title>Sequencing of a Wild Apple (Malus baccata) Genome Unravels the Differences Between Cultivated and Wild Apple Species Regarding Disease Resistance and Cold Tolerance.</title>
        <authorList>
            <person name="Chen X."/>
        </authorList>
    </citation>
    <scope>NUCLEOTIDE SEQUENCE [LARGE SCALE GENOMIC DNA]</scope>
    <source>
        <strain evidence="3">cv. Shandingzi</strain>
        <tissue evidence="2">Leaves</tissue>
    </source>
</reference>
<proteinExistence type="predicted"/>
<feature type="region of interest" description="Disordered" evidence="1">
    <location>
        <begin position="307"/>
        <end position="346"/>
    </location>
</feature>
<dbReference type="PANTHER" id="PTHR33472">
    <property type="entry name" value="OS01G0106600 PROTEIN"/>
    <property type="match status" value="1"/>
</dbReference>
<evidence type="ECO:0000256" key="1">
    <source>
        <dbReference type="SAM" id="MobiDB-lite"/>
    </source>
</evidence>
<feature type="compositionally biased region" description="Basic residues" evidence="1">
    <location>
        <begin position="1"/>
        <end position="16"/>
    </location>
</feature>
<feature type="compositionally biased region" description="Polar residues" evidence="1">
    <location>
        <begin position="79"/>
        <end position="101"/>
    </location>
</feature>
<feature type="compositionally biased region" description="Basic and acidic residues" evidence="1">
    <location>
        <begin position="322"/>
        <end position="336"/>
    </location>
</feature>
<dbReference type="STRING" id="106549.A0A540L663"/>